<dbReference type="Proteomes" id="UP000468943">
    <property type="component" value="Unassembled WGS sequence"/>
</dbReference>
<evidence type="ECO:0000313" key="1">
    <source>
        <dbReference type="EMBL" id="MXO55509.1"/>
    </source>
</evidence>
<dbReference type="EMBL" id="WTYS01000001">
    <property type="protein sequence ID" value="MXO55509.1"/>
    <property type="molecule type" value="Genomic_DNA"/>
</dbReference>
<name>A0A6I4SIJ8_9SPHN</name>
<evidence type="ECO:0000313" key="2">
    <source>
        <dbReference type="Proteomes" id="UP000468943"/>
    </source>
</evidence>
<gene>
    <name evidence="1" type="ORF">GRI36_01305</name>
</gene>
<keyword evidence="2" id="KW-1185">Reference proteome</keyword>
<accession>A0A6I4SIJ8</accession>
<comment type="caution">
    <text evidence="1">The sequence shown here is derived from an EMBL/GenBank/DDBJ whole genome shotgun (WGS) entry which is preliminary data.</text>
</comment>
<dbReference type="OrthoDB" id="7450850at2"/>
<reference evidence="1 2" key="1">
    <citation type="submission" date="2019-12" db="EMBL/GenBank/DDBJ databases">
        <title>Genomic-based taxomic classification of the family Erythrobacteraceae.</title>
        <authorList>
            <person name="Xu L."/>
        </authorList>
    </citation>
    <scope>NUCLEOTIDE SEQUENCE [LARGE SCALE GENOMIC DNA]</scope>
    <source>
        <strain evidence="1 2">JCM 17802</strain>
    </source>
</reference>
<dbReference type="InterPro" id="IPR021508">
    <property type="entry name" value="Gp17-like"/>
</dbReference>
<proteinExistence type="predicted"/>
<protein>
    <submittedName>
        <fullName evidence="1">DUF3168 domain-containing protein</fullName>
    </submittedName>
</protein>
<dbReference type="Pfam" id="PF11367">
    <property type="entry name" value="Tail_completion_gp17"/>
    <property type="match status" value="1"/>
</dbReference>
<dbReference type="InterPro" id="IPR053745">
    <property type="entry name" value="Viral_Tail_Comp_sf"/>
</dbReference>
<dbReference type="Gene3D" id="3.30.2000.30">
    <property type="match status" value="1"/>
</dbReference>
<dbReference type="RefSeq" id="WP_160596823.1">
    <property type="nucleotide sequence ID" value="NZ_WTYS01000001.1"/>
</dbReference>
<sequence length="132" mass="14863">METLLRAALLDWLRSDLTLADLLNAVEEESPVRATPPWLGIATSASIDWSAKNRIGREVRIALELQTRGDDAVGDGALVAAIEKRMTAFPRNQSGFDMITVQFLRARAERRPQNLLTILLEYRFRILETSPE</sequence>
<organism evidence="1 2">
    <name type="scientific">Pontixanthobacter gangjinensis</name>
    <dbReference type="NCBI Taxonomy" id="1028742"/>
    <lineage>
        <taxon>Bacteria</taxon>
        <taxon>Pseudomonadati</taxon>
        <taxon>Pseudomonadota</taxon>
        <taxon>Alphaproteobacteria</taxon>
        <taxon>Sphingomonadales</taxon>
        <taxon>Erythrobacteraceae</taxon>
        <taxon>Pontixanthobacter</taxon>
    </lineage>
</organism>
<dbReference type="AlphaFoldDB" id="A0A6I4SIJ8"/>